<feature type="domain" description="PEP-utilising enzyme mobile" evidence="2">
    <location>
        <begin position="347"/>
        <end position="417"/>
    </location>
</feature>
<dbReference type="InterPro" id="IPR051549">
    <property type="entry name" value="PEP_Utilizing_Enz"/>
</dbReference>
<dbReference type="Gene3D" id="3.30.470.20">
    <property type="entry name" value="ATP-grasp fold, B domain"/>
    <property type="match status" value="1"/>
</dbReference>
<dbReference type="SUPFAM" id="SSF52009">
    <property type="entry name" value="Phosphohistidine domain"/>
    <property type="match status" value="1"/>
</dbReference>
<dbReference type="PANTHER" id="PTHR43615:SF1">
    <property type="entry name" value="PPDK_N DOMAIN-CONTAINING PROTEIN"/>
    <property type="match status" value="1"/>
</dbReference>
<organism evidence="4 5">
    <name type="scientific">Dietzia aurantiaca</name>
    <dbReference type="NCBI Taxonomy" id="983873"/>
    <lineage>
        <taxon>Bacteria</taxon>
        <taxon>Bacillati</taxon>
        <taxon>Actinomycetota</taxon>
        <taxon>Actinomycetes</taxon>
        <taxon>Mycobacteriales</taxon>
        <taxon>Dietziaceae</taxon>
        <taxon>Dietzia</taxon>
    </lineage>
</organism>
<dbReference type="InterPro" id="IPR002192">
    <property type="entry name" value="PPDK_AMP/ATP-bd"/>
</dbReference>
<dbReference type="EMBL" id="JBHSHP010000018">
    <property type="protein sequence ID" value="MFC4754379.1"/>
    <property type="molecule type" value="Genomic_DNA"/>
</dbReference>
<dbReference type="Pfam" id="PF00391">
    <property type="entry name" value="PEP-utilizers"/>
    <property type="match status" value="1"/>
</dbReference>
<dbReference type="SUPFAM" id="SSF56059">
    <property type="entry name" value="Glutathione synthetase ATP-binding domain-like"/>
    <property type="match status" value="1"/>
</dbReference>
<dbReference type="Proteomes" id="UP001595836">
    <property type="component" value="Unassembled WGS sequence"/>
</dbReference>
<feature type="domain" description="Pyruvate phosphate dikinase AMP/ATP-binding" evidence="3">
    <location>
        <begin position="15"/>
        <end position="306"/>
    </location>
</feature>
<evidence type="ECO:0000259" key="3">
    <source>
        <dbReference type="Pfam" id="PF01326"/>
    </source>
</evidence>
<name>A0ABV9PQ43_9ACTN</name>
<dbReference type="InterPro" id="IPR008279">
    <property type="entry name" value="PEP-util_enz_mobile_dom"/>
</dbReference>
<dbReference type="RefSeq" id="WP_344992193.1">
    <property type="nucleotide sequence ID" value="NZ_BAABCD010000019.1"/>
</dbReference>
<dbReference type="Pfam" id="PF01326">
    <property type="entry name" value="PPDK_N"/>
    <property type="match status" value="1"/>
</dbReference>
<gene>
    <name evidence="4" type="ORF">ACFO7U_06255</name>
</gene>
<accession>A0ABV9PQ43</accession>
<keyword evidence="5" id="KW-1185">Reference proteome</keyword>
<dbReference type="InterPro" id="IPR013815">
    <property type="entry name" value="ATP_grasp_subdomain_1"/>
</dbReference>
<dbReference type="InterPro" id="IPR036637">
    <property type="entry name" value="Phosphohistidine_dom_sf"/>
</dbReference>
<proteinExistence type="predicted"/>
<reference evidence="5" key="1">
    <citation type="journal article" date="2019" name="Int. J. Syst. Evol. Microbiol.">
        <title>The Global Catalogue of Microorganisms (GCM) 10K type strain sequencing project: providing services to taxonomists for standard genome sequencing and annotation.</title>
        <authorList>
            <consortium name="The Broad Institute Genomics Platform"/>
            <consortium name="The Broad Institute Genome Sequencing Center for Infectious Disease"/>
            <person name="Wu L."/>
            <person name="Ma J."/>
        </authorList>
    </citation>
    <scope>NUCLEOTIDE SEQUENCE [LARGE SCALE GENOMIC DNA]</scope>
    <source>
        <strain evidence="5">JCM 11882</strain>
    </source>
</reference>
<evidence type="ECO:0000256" key="1">
    <source>
        <dbReference type="SAM" id="MobiDB-lite"/>
    </source>
</evidence>
<protein>
    <submittedName>
        <fullName evidence="4">PEP/pyruvate-binding domain-containing protein</fullName>
    </submittedName>
</protein>
<sequence length="425" mass="43580">MSSAVVDLDAACGPEVGGKAAPLAELLRAGFDVPPGFVVPVSVFRDAVAGLDIAGPPQEVREKLLATALPPSVDGAIARALDRLTGRSASGCVAVRSSSSSEDTDRRSAAGQHHSALAVRGRVGVRDAIRACWASTWNERAVAYRALGARGGRGGRSDESAGADAGEMAVLVQEWVDPQVSGVMFTWPGMAGGSGAVTVIEATWGIGDGLVSGRVTPDYWTVDGTGVSARRIGAKAERGDRVGGRIVTSPVPAADRARPCLRDDDVRTLHALGVRISQALGGPRDVEWALEGDRIRALQARPVTAELPAPAPQVPGRDVLRGVAGAAGTATGRVRHVRGPADFRQVRPGDVLVCRETDPAWTPLFTVAAAVITETGGVLSHAAIVAREVGIPAVLGVEAATARLAADAVVHIDGDAGAITLVGPK</sequence>
<evidence type="ECO:0000313" key="5">
    <source>
        <dbReference type="Proteomes" id="UP001595836"/>
    </source>
</evidence>
<dbReference type="Gene3D" id="3.30.1490.20">
    <property type="entry name" value="ATP-grasp fold, A domain"/>
    <property type="match status" value="1"/>
</dbReference>
<evidence type="ECO:0000313" key="4">
    <source>
        <dbReference type="EMBL" id="MFC4754379.1"/>
    </source>
</evidence>
<feature type="region of interest" description="Disordered" evidence="1">
    <location>
        <begin position="94"/>
        <end position="113"/>
    </location>
</feature>
<dbReference type="Gene3D" id="3.50.30.10">
    <property type="entry name" value="Phosphohistidine domain"/>
    <property type="match status" value="1"/>
</dbReference>
<evidence type="ECO:0000259" key="2">
    <source>
        <dbReference type="Pfam" id="PF00391"/>
    </source>
</evidence>
<dbReference type="PANTHER" id="PTHR43615">
    <property type="entry name" value="PHOSPHOENOLPYRUVATE SYNTHASE-RELATED"/>
    <property type="match status" value="1"/>
</dbReference>
<comment type="caution">
    <text evidence="4">The sequence shown here is derived from an EMBL/GenBank/DDBJ whole genome shotgun (WGS) entry which is preliminary data.</text>
</comment>